<organism evidence="1 2">
    <name type="scientific">Asticcacaulis currens</name>
    <dbReference type="NCBI Taxonomy" id="2984210"/>
    <lineage>
        <taxon>Bacteria</taxon>
        <taxon>Pseudomonadati</taxon>
        <taxon>Pseudomonadota</taxon>
        <taxon>Alphaproteobacteria</taxon>
        <taxon>Caulobacterales</taxon>
        <taxon>Caulobacteraceae</taxon>
        <taxon>Asticcacaulis</taxon>
    </lineage>
</organism>
<gene>
    <name evidence="1" type="ORF">PQU94_09055</name>
</gene>
<reference evidence="1 2" key="1">
    <citation type="submission" date="2023-01" db="EMBL/GenBank/DDBJ databases">
        <title>Novel species of the genus Asticcacaulis isolated from rivers.</title>
        <authorList>
            <person name="Lu H."/>
        </authorList>
    </citation>
    <scope>NUCLEOTIDE SEQUENCE [LARGE SCALE GENOMIC DNA]</scope>
    <source>
        <strain evidence="1 2">DXS10W</strain>
    </source>
</reference>
<keyword evidence="2" id="KW-1185">Reference proteome</keyword>
<dbReference type="RefSeq" id="WP_272741136.1">
    <property type="nucleotide sequence ID" value="NZ_JAQQKW010000004.1"/>
</dbReference>
<comment type="caution">
    <text evidence="1">The sequence shown here is derived from an EMBL/GenBank/DDBJ whole genome shotgun (WGS) entry which is preliminary data.</text>
</comment>
<evidence type="ECO:0000313" key="2">
    <source>
        <dbReference type="Proteomes" id="UP001216595"/>
    </source>
</evidence>
<dbReference type="EMBL" id="JAQQKW010000004">
    <property type="protein sequence ID" value="MDC7694428.1"/>
    <property type="molecule type" value="Genomic_DNA"/>
</dbReference>
<evidence type="ECO:0000313" key="1">
    <source>
        <dbReference type="EMBL" id="MDC7694428.1"/>
    </source>
</evidence>
<proteinExistence type="predicted"/>
<accession>A0ABT5IE19</accession>
<name>A0ABT5IE19_9CAUL</name>
<sequence length="143" mass="15621">MRLAALKSIGHNIADSLASGMGFMIGVYATDIFGEASATPEGYILVDFITGETSGGKVSPSLAKAVLLYSQMLGDLCNRHGVPSNAFRLLEVRYVHDPYGQRFVVSIEDQTGRKSIDEYIGNPGKRVKELDHLGRIRPKRHSV</sequence>
<dbReference type="Proteomes" id="UP001216595">
    <property type="component" value="Unassembled WGS sequence"/>
</dbReference>
<protein>
    <submittedName>
        <fullName evidence="1">Uncharacterized protein</fullName>
    </submittedName>
</protein>